<dbReference type="Proteomes" id="UP000069940">
    <property type="component" value="Unassembled WGS sequence"/>
</dbReference>
<evidence type="ECO:0000256" key="13">
    <source>
        <dbReference type="ARBA" id="ARBA00023136"/>
    </source>
</evidence>
<evidence type="ECO:0000256" key="6">
    <source>
        <dbReference type="ARBA" id="ARBA00022723"/>
    </source>
</evidence>
<keyword evidence="12 15" id="KW-1133">Transmembrane helix</keyword>
<keyword evidence="4 15" id="KW-0808">Transferase</keyword>
<reference evidence="18" key="1">
    <citation type="journal article" date="2015" name="Proc. Natl. Acad. Sci. U.S.A.">
        <title>Genome sequence of the Asian Tiger mosquito, Aedes albopictus, reveals insights into its biology, genetics, and evolution.</title>
        <authorList>
            <person name="Chen X.G."/>
            <person name="Jiang X."/>
            <person name="Gu J."/>
            <person name="Xu M."/>
            <person name="Wu Y."/>
            <person name="Deng Y."/>
            <person name="Zhang C."/>
            <person name="Bonizzoni M."/>
            <person name="Dermauw W."/>
            <person name="Vontas J."/>
            <person name="Armbruster P."/>
            <person name="Huang X."/>
            <person name="Yang Y."/>
            <person name="Zhang H."/>
            <person name="He W."/>
            <person name="Peng H."/>
            <person name="Liu Y."/>
            <person name="Wu K."/>
            <person name="Chen J."/>
            <person name="Lirakis M."/>
            <person name="Topalis P."/>
            <person name="Van Leeuwen T."/>
            <person name="Hall A.B."/>
            <person name="Jiang X."/>
            <person name="Thorpe C."/>
            <person name="Mueller R.L."/>
            <person name="Sun C."/>
            <person name="Waterhouse R.M."/>
            <person name="Yan G."/>
            <person name="Tu Z.J."/>
            <person name="Fang X."/>
            <person name="James A.A."/>
        </authorList>
    </citation>
    <scope>NUCLEOTIDE SEQUENCE [LARGE SCALE GENOMIC DNA]</scope>
    <source>
        <strain evidence="18">Foshan</strain>
    </source>
</reference>
<evidence type="ECO:0000259" key="16">
    <source>
        <dbReference type="PROSITE" id="PS50011"/>
    </source>
</evidence>
<comment type="cofactor">
    <cofactor evidence="15">
        <name>Mg(2+)</name>
        <dbReference type="ChEBI" id="CHEBI:18420"/>
    </cofactor>
    <cofactor evidence="15">
        <name>Mn(2+)</name>
        <dbReference type="ChEBI" id="CHEBI:29035"/>
    </cofactor>
</comment>
<evidence type="ECO:0000256" key="15">
    <source>
        <dbReference type="RuleBase" id="RU361271"/>
    </source>
</evidence>
<dbReference type="CDD" id="cd14053">
    <property type="entry name" value="STKc_ACVR2"/>
    <property type="match status" value="1"/>
</dbReference>
<evidence type="ECO:0000313" key="18">
    <source>
        <dbReference type="Proteomes" id="UP000069940"/>
    </source>
</evidence>
<evidence type="ECO:0000256" key="7">
    <source>
        <dbReference type="ARBA" id="ARBA00022729"/>
    </source>
</evidence>
<evidence type="ECO:0000256" key="1">
    <source>
        <dbReference type="ARBA" id="ARBA00004479"/>
    </source>
</evidence>
<dbReference type="InterPro" id="IPR000333">
    <property type="entry name" value="TGFB_receptor"/>
</dbReference>
<keyword evidence="9 15" id="KW-0418">Kinase</keyword>
<proteinExistence type="inferred from homology"/>
<feature type="transmembrane region" description="Helical" evidence="15">
    <location>
        <begin position="162"/>
        <end position="183"/>
    </location>
</feature>
<dbReference type="InterPro" id="IPR008271">
    <property type="entry name" value="Ser/Thr_kinase_AS"/>
</dbReference>
<evidence type="ECO:0000256" key="10">
    <source>
        <dbReference type="ARBA" id="ARBA00022840"/>
    </source>
</evidence>
<dbReference type="InterPro" id="IPR001245">
    <property type="entry name" value="Ser-Thr/Tyr_kinase_cat_dom"/>
</dbReference>
<keyword evidence="8 15" id="KW-0547">Nucleotide-binding</keyword>
<evidence type="ECO:0000256" key="2">
    <source>
        <dbReference type="ARBA" id="ARBA00009605"/>
    </source>
</evidence>
<dbReference type="PROSITE" id="PS50011">
    <property type="entry name" value="PROTEIN_KINASE_DOM"/>
    <property type="match status" value="1"/>
</dbReference>
<evidence type="ECO:0000256" key="14">
    <source>
        <dbReference type="ARBA" id="ARBA00023170"/>
    </source>
</evidence>
<dbReference type="InterPro" id="IPR011009">
    <property type="entry name" value="Kinase-like_dom_sf"/>
</dbReference>
<dbReference type="Gene3D" id="3.30.200.20">
    <property type="entry name" value="Phosphorylase Kinase, domain 1"/>
    <property type="match status" value="1"/>
</dbReference>
<dbReference type="InterPro" id="IPR045860">
    <property type="entry name" value="Snake_toxin-like_sf"/>
</dbReference>
<dbReference type="Gene3D" id="2.10.60.10">
    <property type="entry name" value="CD59"/>
    <property type="match status" value="1"/>
</dbReference>
<keyword evidence="6 15" id="KW-0479">Metal-binding</keyword>
<keyword evidence="18" id="KW-1185">Reference proteome</keyword>
<evidence type="ECO:0000256" key="11">
    <source>
        <dbReference type="ARBA" id="ARBA00022842"/>
    </source>
</evidence>
<dbReference type="PROSITE" id="PS00108">
    <property type="entry name" value="PROTEIN_KINASE_ST"/>
    <property type="match status" value="1"/>
</dbReference>
<dbReference type="SUPFAM" id="SSF57302">
    <property type="entry name" value="Snake toxin-like"/>
    <property type="match status" value="1"/>
</dbReference>
<evidence type="ECO:0000256" key="5">
    <source>
        <dbReference type="ARBA" id="ARBA00022692"/>
    </source>
</evidence>
<keyword evidence="13 15" id="KW-0472">Membrane</keyword>
<evidence type="ECO:0000256" key="12">
    <source>
        <dbReference type="ARBA" id="ARBA00022989"/>
    </source>
</evidence>
<feature type="transmembrane region" description="Helical" evidence="15">
    <location>
        <begin position="13"/>
        <end position="33"/>
    </location>
</feature>
<dbReference type="SUPFAM" id="SSF56112">
    <property type="entry name" value="Protein kinase-like (PK-like)"/>
    <property type="match status" value="1"/>
</dbReference>
<keyword evidence="11 15" id="KW-0460">Magnesium</keyword>
<name>A0ABM1ZQ99_AEDAL</name>
<keyword evidence="10 15" id="KW-0067">ATP-binding</keyword>
<evidence type="ECO:0000313" key="17">
    <source>
        <dbReference type="EnsemblMetazoa" id="AALFPA23_020630.P30462"/>
    </source>
</evidence>
<keyword evidence="15" id="KW-0464">Manganese</keyword>
<dbReference type="PRINTS" id="PR00653">
    <property type="entry name" value="ACTIVIN2R"/>
</dbReference>
<evidence type="ECO:0000256" key="3">
    <source>
        <dbReference type="ARBA" id="ARBA00022527"/>
    </source>
</evidence>
<feature type="domain" description="Protein kinase" evidence="16">
    <location>
        <begin position="214"/>
        <end position="508"/>
    </location>
</feature>
<dbReference type="RefSeq" id="XP_062707441.1">
    <property type="nucleotide sequence ID" value="XM_062851457.1"/>
</dbReference>
<keyword evidence="3 15" id="KW-0723">Serine/threonine-protein kinase</keyword>
<keyword evidence="14 15" id="KW-0675">Receptor</keyword>
<dbReference type="GeneID" id="109414694"/>
<sequence>MDSNMIPVEGQTFLLYSITNFYVLFHCLILLTVTAGLEASLSRGNTETGSGLVCESYECKDGECSVGIEVCDEGDSDKPMGCFVVWSTNNVTNEVKVTMKGCFSNPNDCNGTECIDTTMGTKNNLNYCCCRLSMCNKEHRWVPNVTNAPEPITPMQQESGSFMMVAVVVTVILFVLSGFVALACRQRKPSMFNEIPTIEPEITSSSPNIALLPIQLVDLKARGRFGVVWKAQLMSQEVAVKIFPMQEKQSWLTEQEIFKLPRMNHPNILQFIGCEKHVELNNTDFWLITAYCSHGSLCDYLKSHTVTWPELCRIAESMSRGLMHLHEEIQGSKTEGLKPSIAHRDFKSKNVLLKDDLTACIADFGLALIFTPGKPCGDTHGQVGTRRYMAPEILEGAINFTRDAFLRIDVYACGLVLWELVSRCTVHGGIVDEYRLPFEAELGSHPTLEEMQENVVTKKLRPRIYDHWRNHNGLNALCDTMEECWDHDAEARLSSSCVMERVSQHSRYQVMTPLLIETNTTNDLPPKVASESV</sequence>
<comment type="similarity">
    <text evidence="2 15">Belongs to the protein kinase superfamily. TKL Ser/Thr protein kinase family. TGFB receptor subfamily.</text>
</comment>
<protein>
    <recommendedName>
        <fullName evidence="15">Serine/threonine-protein kinase receptor</fullName>
        <ecNumber evidence="15">2.7.11.30</ecNumber>
    </recommendedName>
</protein>
<evidence type="ECO:0000256" key="9">
    <source>
        <dbReference type="ARBA" id="ARBA00022777"/>
    </source>
</evidence>
<dbReference type="PANTHER" id="PTHR23255">
    <property type="entry name" value="TRANSFORMING GROWTH FACTOR-BETA RECEPTOR TYPE I AND II"/>
    <property type="match status" value="1"/>
</dbReference>
<reference evidence="17" key="2">
    <citation type="submission" date="2025-05" db="UniProtKB">
        <authorList>
            <consortium name="EnsemblMetazoa"/>
        </authorList>
    </citation>
    <scope>IDENTIFICATION</scope>
    <source>
        <strain evidence="17">Foshan</strain>
    </source>
</reference>
<evidence type="ECO:0000256" key="4">
    <source>
        <dbReference type="ARBA" id="ARBA00022679"/>
    </source>
</evidence>
<keyword evidence="7" id="KW-0732">Signal</keyword>
<dbReference type="CDD" id="cd23615">
    <property type="entry name" value="TFP_LU_ECD_ACVR2"/>
    <property type="match status" value="1"/>
</dbReference>
<evidence type="ECO:0000256" key="8">
    <source>
        <dbReference type="ARBA" id="ARBA00022741"/>
    </source>
</evidence>
<dbReference type="Gene3D" id="1.10.510.10">
    <property type="entry name" value="Transferase(Phosphotransferase) domain 1"/>
    <property type="match status" value="1"/>
</dbReference>
<comment type="subcellular location">
    <subcellularLocation>
        <location evidence="1 15">Membrane</location>
        <topology evidence="1 15">Single-pass type I membrane protein</topology>
    </subcellularLocation>
</comment>
<dbReference type="EC" id="2.7.11.30" evidence="15"/>
<dbReference type="Pfam" id="PF07714">
    <property type="entry name" value="PK_Tyr_Ser-Thr"/>
    <property type="match status" value="1"/>
</dbReference>
<organism evidence="17 18">
    <name type="scientific">Aedes albopictus</name>
    <name type="common">Asian tiger mosquito</name>
    <name type="synonym">Stegomyia albopicta</name>
    <dbReference type="NCBI Taxonomy" id="7160"/>
    <lineage>
        <taxon>Eukaryota</taxon>
        <taxon>Metazoa</taxon>
        <taxon>Ecdysozoa</taxon>
        <taxon>Arthropoda</taxon>
        <taxon>Hexapoda</taxon>
        <taxon>Insecta</taxon>
        <taxon>Pterygota</taxon>
        <taxon>Neoptera</taxon>
        <taxon>Endopterygota</taxon>
        <taxon>Diptera</taxon>
        <taxon>Nematocera</taxon>
        <taxon>Culicoidea</taxon>
        <taxon>Culicidae</taxon>
        <taxon>Culicinae</taxon>
        <taxon>Aedini</taxon>
        <taxon>Aedes</taxon>
        <taxon>Stegomyia</taxon>
    </lineage>
</organism>
<dbReference type="PANTHER" id="PTHR23255:SF98">
    <property type="entry name" value="SERINE_THREONINE-PROTEIN KINASE RECEPTOR"/>
    <property type="match status" value="1"/>
</dbReference>
<keyword evidence="5 15" id="KW-0812">Transmembrane</keyword>
<accession>A0ABM1ZQ99</accession>
<dbReference type="InterPro" id="IPR000719">
    <property type="entry name" value="Prot_kinase_dom"/>
</dbReference>
<dbReference type="EnsemblMetazoa" id="AALFPA23_020630.R30462">
    <property type="protein sequence ID" value="AALFPA23_020630.P30462"/>
    <property type="gene ID" value="AALFPA23_020630"/>
</dbReference>
<comment type="catalytic activity">
    <reaction evidence="15">
        <text>L-threonyl-[receptor-protein] + ATP = O-phospho-L-threonyl-[receptor-protein] + ADP + H(+)</text>
        <dbReference type="Rhea" id="RHEA:44880"/>
        <dbReference type="Rhea" id="RHEA-COMP:11024"/>
        <dbReference type="Rhea" id="RHEA-COMP:11025"/>
        <dbReference type="ChEBI" id="CHEBI:15378"/>
        <dbReference type="ChEBI" id="CHEBI:30013"/>
        <dbReference type="ChEBI" id="CHEBI:30616"/>
        <dbReference type="ChEBI" id="CHEBI:61977"/>
        <dbReference type="ChEBI" id="CHEBI:456216"/>
        <dbReference type="EC" id="2.7.11.30"/>
    </reaction>
</comment>
<comment type="caution">
    <text evidence="15">Lacks conserved residue(s) required for the propagation of feature annotation.</text>
</comment>